<evidence type="ECO:0000256" key="2">
    <source>
        <dbReference type="ARBA" id="ARBA00022741"/>
    </source>
</evidence>
<evidence type="ECO:0000256" key="6">
    <source>
        <dbReference type="ARBA" id="ARBA00048954"/>
    </source>
</evidence>
<proteinExistence type="predicted"/>
<keyword evidence="2" id="KW-0547">Nucleotide-binding</keyword>
<dbReference type="SMART" id="SM00491">
    <property type="entry name" value="HELICc2"/>
    <property type="match status" value="1"/>
</dbReference>
<keyword evidence="3" id="KW-0378">Hydrolase</keyword>
<dbReference type="InterPro" id="IPR014001">
    <property type="entry name" value="Helicase_ATP-bd"/>
</dbReference>
<dbReference type="AlphaFoldDB" id="A0A382ASJ6"/>
<gene>
    <name evidence="8" type="ORF">METZ01_LOCUS156857</name>
</gene>
<evidence type="ECO:0000256" key="1">
    <source>
        <dbReference type="ARBA" id="ARBA00001966"/>
    </source>
</evidence>
<dbReference type="GO" id="GO:0003676">
    <property type="term" value="F:nucleic acid binding"/>
    <property type="evidence" value="ECO:0007669"/>
    <property type="project" value="InterPro"/>
</dbReference>
<dbReference type="InterPro" id="IPR027417">
    <property type="entry name" value="P-loop_NTPase"/>
</dbReference>
<keyword evidence="4" id="KW-0067">ATP-binding</keyword>
<reference evidence="8" key="1">
    <citation type="submission" date="2018-05" db="EMBL/GenBank/DDBJ databases">
        <authorList>
            <person name="Lanie J.A."/>
            <person name="Ng W.-L."/>
            <person name="Kazmierczak K.M."/>
            <person name="Andrzejewski T.M."/>
            <person name="Davidsen T.M."/>
            <person name="Wayne K.J."/>
            <person name="Tettelin H."/>
            <person name="Glass J.I."/>
            <person name="Rusch D."/>
            <person name="Podicherti R."/>
            <person name="Tsui H.-C.T."/>
            <person name="Winkler M.E."/>
        </authorList>
    </citation>
    <scope>NUCLEOTIDE SEQUENCE</scope>
</reference>
<comment type="catalytic activity">
    <reaction evidence="6">
        <text>ATP + H2O = ADP + phosphate + H(+)</text>
        <dbReference type="Rhea" id="RHEA:13065"/>
        <dbReference type="ChEBI" id="CHEBI:15377"/>
        <dbReference type="ChEBI" id="CHEBI:15378"/>
        <dbReference type="ChEBI" id="CHEBI:30616"/>
        <dbReference type="ChEBI" id="CHEBI:43474"/>
        <dbReference type="ChEBI" id="CHEBI:456216"/>
        <dbReference type="EC" id="5.6.2.3"/>
    </reaction>
</comment>
<dbReference type="PROSITE" id="PS51193">
    <property type="entry name" value="HELICASE_ATP_BIND_2"/>
    <property type="match status" value="1"/>
</dbReference>
<dbReference type="PANTHER" id="PTHR11472">
    <property type="entry name" value="DNA REPAIR DEAD HELICASE RAD3/XP-D SUBFAMILY MEMBER"/>
    <property type="match status" value="1"/>
</dbReference>
<evidence type="ECO:0000256" key="5">
    <source>
        <dbReference type="ARBA" id="ARBA00044969"/>
    </source>
</evidence>
<accession>A0A382ASJ6</accession>
<dbReference type="GO" id="GO:0006139">
    <property type="term" value="P:nucleobase-containing compound metabolic process"/>
    <property type="evidence" value="ECO:0007669"/>
    <property type="project" value="InterPro"/>
</dbReference>
<evidence type="ECO:0000256" key="3">
    <source>
        <dbReference type="ARBA" id="ARBA00022801"/>
    </source>
</evidence>
<dbReference type="PANTHER" id="PTHR11472:SF34">
    <property type="entry name" value="REGULATOR OF TELOMERE ELONGATION HELICASE 1"/>
    <property type="match status" value="1"/>
</dbReference>
<name>A0A382ASJ6_9ZZZZ</name>
<evidence type="ECO:0000256" key="4">
    <source>
        <dbReference type="ARBA" id="ARBA00022840"/>
    </source>
</evidence>
<sequence length="640" mass="69634">MGFADDVETALEEVVSGMPGGGEARSGQRAMARAVAETVEHGGHLVVQAGTGTGKTLAYLLAAALSGRRTVVATFTKALQDQMVEADLPMVGRHIRSTTGRDFSFAEVKGWNNYLCQERIDEIRSSMDQGQLDGLVEGAPSDEVDRIMSWADTTLTGDRADLDFTPTDRTWQALSVSSAECLGTADCPFAGSCFPLMARRQAAEVDVSVANHALYAVDLEIGGFILGGHDLVILDEAHQVEESFTQAFGLRLTGGRLRWLSDLARRVLGQDDAVGKVRELGERLVVAMTNHGAARVYTGEAAGLTKTLELAEARIEALLAAVTGSTSGDDELSRRRKRLLKVGGALLEDIQTASRHLAGPAPSDLVAWIEMDDGRRPVLRIVPVTVGPLLEEILWSRRTAVLTSATIPKNIVDRLGLTGSDPRTEDFGSPFDYENQTLLYCADQLPDPSTDREAWMVGALGELEALIVAAGGRTLALFTSFDALSKAREHLVGRLDFPVLVQGERPPKMLLEEFAAEEESCLLATRRFWQGIDIPGPSLTLLVINRLPFPSPNEYLVKTWSELADPGGWWTVELPIGATRLAQAAGRLVRKMEDQGVVAVLDPRLARGSYQRELLDALPPMARTTDREEVERFLRRLRDG</sequence>
<dbReference type="GO" id="GO:0016818">
    <property type="term" value="F:hydrolase activity, acting on acid anhydrides, in phosphorus-containing anhydrides"/>
    <property type="evidence" value="ECO:0007669"/>
    <property type="project" value="InterPro"/>
</dbReference>
<dbReference type="InterPro" id="IPR045028">
    <property type="entry name" value="DinG/Rad3-like"/>
</dbReference>
<dbReference type="EC" id="5.6.2.3" evidence="5"/>
<evidence type="ECO:0000259" key="7">
    <source>
        <dbReference type="PROSITE" id="PS51193"/>
    </source>
</evidence>
<protein>
    <recommendedName>
        <fullName evidence="5">DNA 5'-3' helicase</fullName>
        <ecNumber evidence="5">5.6.2.3</ecNumber>
    </recommendedName>
</protein>
<dbReference type="Pfam" id="PF00270">
    <property type="entry name" value="DEAD"/>
    <property type="match status" value="1"/>
</dbReference>
<dbReference type="GO" id="GO:0005524">
    <property type="term" value="F:ATP binding"/>
    <property type="evidence" value="ECO:0007669"/>
    <property type="project" value="UniProtKB-KW"/>
</dbReference>
<organism evidence="8">
    <name type="scientific">marine metagenome</name>
    <dbReference type="NCBI Taxonomy" id="408172"/>
    <lineage>
        <taxon>unclassified sequences</taxon>
        <taxon>metagenomes</taxon>
        <taxon>ecological metagenomes</taxon>
    </lineage>
</organism>
<dbReference type="SMART" id="SM00487">
    <property type="entry name" value="DEXDc"/>
    <property type="match status" value="1"/>
</dbReference>
<feature type="domain" description="Helicase ATP-binding" evidence="7">
    <location>
        <begin position="14"/>
        <end position="284"/>
    </location>
</feature>
<dbReference type="Gene3D" id="3.40.50.300">
    <property type="entry name" value="P-loop containing nucleotide triphosphate hydrolases"/>
    <property type="match status" value="2"/>
</dbReference>
<dbReference type="EMBL" id="UINC01026478">
    <property type="protein sequence ID" value="SVB04003.1"/>
    <property type="molecule type" value="Genomic_DNA"/>
</dbReference>
<dbReference type="InterPro" id="IPR014013">
    <property type="entry name" value="Helic_SF1/SF2_ATP-bd_DinG/Rad3"/>
</dbReference>
<dbReference type="SUPFAM" id="SSF52540">
    <property type="entry name" value="P-loop containing nucleoside triphosphate hydrolases"/>
    <property type="match status" value="1"/>
</dbReference>
<dbReference type="InterPro" id="IPR006555">
    <property type="entry name" value="ATP-dep_Helicase_C"/>
</dbReference>
<dbReference type="GO" id="GO:0043139">
    <property type="term" value="F:5'-3' DNA helicase activity"/>
    <property type="evidence" value="ECO:0007669"/>
    <property type="project" value="UniProtKB-EC"/>
</dbReference>
<evidence type="ECO:0000313" key="8">
    <source>
        <dbReference type="EMBL" id="SVB04003.1"/>
    </source>
</evidence>
<comment type="cofactor">
    <cofactor evidence="1">
        <name>[4Fe-4S] cluster</name>
        <dbReference type="ChEBI" id="CHEBI:49883"/>
    </cofactor>
</comment>
<dbReference type="InterPro" id="IPR011545">
    <property type="entry name" value="DEAD/DEAH_box_helicase_dom"/>
</dbReference>
<dbReference type="Pfam" id="PF13307">
    <property type="entry name" value="Helicase_C_2"/>
    <property type="match status" value="1"/>
</dbReference>